<feature type="region of interest" description="Disordered" evidence="1">
    <location>
        <begin position="1"/>
        <end position="65"/>
    </location>
</feature>
<evidence type="ECO:0000313" key="2">
    <source>
        <dbReference type="EMBL" id="CAH7690334.1"/>
    </source>
</evidence>
<dbReference type="EMBL" id="CALTRL010006276">
    <property type="protein sequence ID" value="CAH7690334.1"/>
    <property type="molecule type" value="Genomic_DNA"/>
</dbReference>
<evidence type="ECO:0000256" key="1">
    <source>
        <dbReference type="SAM" id="MobiDB-lite"/>
    </source>
</evidence>
<feature type="compositionally biased region" description="Polar residues" evidence="1">
    <location>
        <begin position="1"/>
        <end position="14"/>
    </location>
</feature>
<proteinExistence type="predicted"/>
<dbReference type="AlphaFoldDB" id="A0AAV0BSE1"/>
<feature type="region of interest" description="Disordered" evidence="1">
    <location>
        <begin position="174"/>
        <end position="201"/>
    </location>
</feature>
<reference evidence="2" key="1">
    <citation type="submission" date="2022-06" db="EMBL/GenBank/DDBJ databases">
        <authorList>
            <consortium name="SYNGENTA / RWTH Aachen University"/>
        </authorList>
    </citation>
    <scope>NUCLEOTIDE SEQUENCE</scope>
</reference>
<keyword evidence="3" id="KW-1185">Reference proteome</keyword>
<feature type="region of interest" description="Disordered" evidence="1">
    <location>
        <begin position="216"/>
        <end position="243"/>
    </location>
</feature>
<evidence type="ECO:0000313" key="3">
    <source>
        <dbReference type="Proteomes" id="UP001153365"/>
    </source>
</evidence>
<comment type="caution">
    <text evidence="2">The sequence shown here is derived from an EMBL/GenBank/DDBJ whole genome shotgun (WGS) entry which is preliminary data.</text>
</comment>
<feature type="compositionally biased region" description="Low complexity" evidence="1">
    <location>
        <begin position="279"/>
        <end position="309"/>
    </location>
</feature>
<organism evidence="2 3">
    <name type="scientific">Phakopsora pachyrhizi</name>
    <name type="common">Asian soybean rust disease fungus</name>
    <dbReference type="NCBI Taxonomy" id="170000"/>
    <lineage>
        <taxon>Eukaryota</taxon>
        <taxon>Fungi</taxon>
        <taxon>Dikarya</taxon>
        <taxon>Basidiomycota</taxon>
        <taxon>Pucciniomycotina</taxon>
        <taxon>Pucciniomycetes</taxon>
        <taxon>Pucciniales</taxon>
        <taxon>Phakopsoraceae</taxon>
        <taxon>Phakopsora</taxon>
    </lineage>
</organism>
<accession>A0AAV0BSE1</accession>
<feature type="compositionally biased region" description="Polar residues" evidence="1">
    <location>
        <begin position="181"/>
        <end position="196"/>
    </location>
</feature>
<sequence>MSQPPNDQNSQTDGQLHPPPPAGPFDSRELKTAQGSELDSSSGDYPSKAKARHPLPQDQSTPASAVQAEITRNALDSLRGYPIATSLLRPDLLSSLSNLTIGSSSSTVDDLLLDSLRPFNQSLGLIDQTLHSSTGQHHSVNRDWVDRQILAANRLISCFDNPSDQANQLSFNDLLRPSLTPPDQSVTAGQRLGSQNNHRHPRGLAQAHLASLGALPPDRFITNRHPQHSAPSQPGLGSDDDDGSIRSFYDSFVHSTLRNQRSYLIPTSPDIHPKPRPSPGSVPSSSASSSSPSPIPQSPSTAPLPSSSSLGRQPVHSERVQQPVTRDQAQPIPIGPRRDSSSPDPLEMNLRVRSHSKNARLHPRASLGQVNYQTPPLKKTRVNPKTDSPIKLTRPHSLGNRPTIAPILLPASFPQNCSAPDHAQEINTPSGAKFSEKSNSSRAPGIKKGQSQWSSLVVCI</sequence>
<feature type="compositionally biased region" description="Polar residues" evidence="1">
    <location>
        <begin position="33"/>
        <end position="44"/>
    </location>
</feature>
<feature type="region of interest" description="Disordered" evidence="1">
    <location>
        <begin position="420"/>
        <end position="455"/>
    </location>
</feature>
<feature type="region of interest" description="Disordered" evidence="1">
    <location>
        <begin position="265"/>
        <end position="348"/>
    </location>
</feature>
<protein>
    <submittedName>
        <fullName evidence="2">Uncharacterized protein</fullName>
    </submittedName>
</protein>
<gene>
    <name evidence="2" type="ORF">PPACK8108_LOCUS25661</name>
</gene>
<name>A0AAV0BSE1_PHAPC</name>
<dbReference type="Proteomes" id="UP001153365">
    <property type="component" value="Unassembled WGS sequence"/>
</dbReference>